<dbReference type="RefSeq" id="WP_396948215.1">
    <property type="nucleotide sequence ID" value="NZ_JBIRXV010000004.1"/>
</dbReference>
<sequence>MVERRVLPAAGLARLIGVLALLAGVVAMHSAVFGLSGHAAGAHTVLTPTSVAASGGRAIAATAAGHASGSPHRHATPPPADAATGHDPLPPRPTDNAATGHNSLPPHDNPPPPTDGAASAPYRLPPPTHNATTSHDPLEPHDPPQYTDGAASAPYPLPPPQSPPATDNAAKAHDRLPPQDRVHRDNRSVAPVAASGDSSSSRAVAAKISRCADGGCDGGHSALHGCVFILVAAIASAALVLLSRLAVDRPGGGAARPRHWRARRERPPPWTVLTLAELAILRI</sequence>
<evidence type="ECO:0000313" key="4">
    <source>
        <dbReference type="Proteomes" id="UP001611450"/>
    </source>
</evidence>
<dbReference type="EMBL" id="JBIRXV010000004">
    <property type="protein sequence ID" value="MFI2322711.1"/>
    <property type="molecule type" value="Genomic_DNA"/>
</dbReference>
<evidence type="ECO:0000313" key="3">
    <source>
        <dbReference type="EMBL" id="MFI2322711.1"/>
    </source>
</evidence>
<feature type="transmembrane region" description="Helical" evidence="2">
    <location>
        <begin position="222"/>
        <end position="242"/>
    </location>
</feature>
<dbReference type="Proteomes" id="UP001611450">
    <property type="component" value="Unassembled WGS sequence"/>
</dbReference>
<accession>A0ABW7WKT8</accession>
<protein>
    <submittedName>
        <fullName evidence="3">Uncharacterized protein</fullName>
    </submittedName>
</protein>
<keyword evidence="2" id="KW-0472">Membrane</keyword>
<feature type="compositionally biased region" description="Basic and acidic residues" evidence="1">
    <location>
        <begin position="170"/>
        <end position="187"/>
    </location>
</feature>
<evidence type="ECO:0000256" key="1">
    <source>
        <dbReference type="SAM" id="MobiDB-lite"/>
    </source>
</evidence>
<name>A0ABW7WKT8_9NOCA</name>
<reference evidence="3 4" key="1">
    <citation type="submission" date="2024-10" db="EMBL/GenBank/DDBJ databases">
        <title>The Natural Products Discovery Center: Release of the First 8490 Sequenced Strains for Exploring Actinobacteria Biosynthetic Diversity.</title>
        <authorList>
            <person name="Kalkreuter E."/>
            <person name="Kautsar S.A."/>
            <person name="Yang D."/>
            <person name="Bader C.D."/>
            <person name="Teijaro C.N."/>
            <person name="Fluegel L."/>
            <person name="Davis C.M."/>
            <person name="Simpson J.R."/>
            <person name="Lauterbach L."/>
            <person name="Steele A.D."/>
            <person name="Gui C."/>
            <person name="Meng S."/>
            <person name="Li G."/>
            <person name="Viehrig K."/>
            <person name="Ye F."/>
            <person name="Su P."/>
            <person name="Kiefer A.F."/>
            <person name="Nichols A."/>
            <person name="Cepeda A.J."/>
            <person name="Yan W."/>
            <person name="Fan B."/>
            <person name="Jiang Y."/>
            <person name="Adhikari A."/>
            <person name="Zheng C.-J."/>
            <person name="Schuster L."/>
            <person name="Cowan T.M."/>
            <person name="Smanski M.J."/>
            <person name="Chevrette M.G."/>
            <person name="De Carvalho L.P.S."/>
            <person name="Shen B."/>
        </authorList>
    </citation>
    <scope>NUCLEOTIDE SEQUENCE [LARGE SCALE GENOMIC DNA]</scope>
    <source>
        <strain evidence="3 4">NPDC019626</strain>
    </source>
</reference>
<keyword evidence="2" id="KW-0812">Transmembrane</keyword>
<comment type="caution">
    <text evidence="3">The sequence shown here is derived from an EMBL/GenBank/DDBJ whole genome shotgun (WGS) entry which is preliminary data.</text>
</comment>
<feature type="region of interest" description="Disordered" evidence="1">
    <location>
        <begin position="62"/>
        <end position="202"/>
    </location>
</feature>
<keyword evidence="4" id="KW-1185">Reference proteome</keyword>
<organism evidence="3 4">
    <name type="scientific">Nocardia beijingensis</name>
    <dbReference type="NCBI Taxonomy" id="95162"/>
    <lineage>
        <taxon>Bacteria</taxon>
        <taxon>Bacillati</taxon>
        <taxon>Actinomycetota</taxon>
        <taxon>Actinomycetes</taxon>
        <taxon>Mycobacteriales</taxon>
        <taxon>Nocardiaceae</taxon>
        <taxon>Nocardia</taxon>
    </lineage>
</organism>
<evidence type="ECO:0000256" key="2">
    <source>
        <dbReference type="SAM" id="Phobius"/>
    </source>
</evidence>
<gene>
    <name evidence="3" type="ORF">ACH47G_19680</name>
</gene>
<keyword evidence="2" id="KW-1133">Transmembrane helix</keyword>
<proteinExistence type="predicted"/>